<dbReference type="SUPFAM" id="SSF64518">
    <property type="entry name" value="Phase 1 flagellin"/>
    <property type="match status" value="1"/>
</dbReference>
<accession>A0A1M4N3T3</accession>
<dbReference type="Gene3D" id="1.20.1330.10">
    <property type="entry name" value="f41 fragment of flagellin, N-terminal domain"/>
    <property type="match status" value="2"/>
</dbReference>
<dbReference type="GO" id="GO:0005198">
    <property type="term" value="F:structural molecule activity"/>
    <property type="evidence" value="ECO:0007669"/>
    <property type="project" value="UniProtKB-UniRule"/>
</dbReference>
<reference evidence="7" key="1">
    <citation type="submission" date="2016-09" db="EMBL/GenBank/DDBJ databases">
        <authorList>
            <person name="Wibberg D."/>
        </authorList>
    </citation>
    <scope>NUCLEOTIDE SEQUENCE [LARGE SCALE GENOMIC DNA]</scope>
</reference>
<dbReference type="InterPro" id="IPR042187">
    <property type="entry name" value="Flagellin_C_sub2"/>
</dbReference>
<evidence type="ECO:0000259" key="4">
    <source>
        <dbReference type="Pfam" id="PF00669"/>
    </source>
</evidence>
<organism evidence="6 7">
    <name type="scientific">Donghicola eburneus</name>
    <dbReference type="NCBI Taxonomy" id="393278"/>
    <lineage>
        <taxon>Bacteria</taxon>
        <taxon>Pseudomonadati</taxon>
        <taxon>Pseudomonadota</taxon>
        <taxon>Alphaproteobacteria</taxon>
        <taxon>Rhodobacterales</taxon>
        <taxon>Roseobacteraceae</taxon>
        <taxon>Donghicola</taxon>
    </lineage>
</organism>
<feature type="domain" description="Flagellin N-terminal" evidence="4">
    <location>
        <begin position="4"/>
        <end position="138"/>
    </location>
</feature>
<keyword evidence="2 3" id="KW-0975">Bacterial flagellum</keyword>
<evidence type="ECO:0000256" key="2">
    <source>
        <dbReference type="ARBA" id="ARBA00023143"/>
    </source>
</evidence>
<keyword evidence="7" id="KW-1185">Reference proteome</keyword>
<dbReference type="Gene3D" id="6.10.10.10">
    <property type="entry name" value="Flagellar export chaperone, C-terminal domain"/>
    <property type="match status" value="1"/>
</dbReference>
<keyword evidence="3" id="KW-0964">Secreted</keyword>
<feature type="domain" description="Flagellin C-terminal" evidence="5">
    <location>
        <begin position="366"/>
        <end position="447"/>
    </location>
</feature>
<proteinExistence type="inferred from homology"/>
<dbReference type="GO" id="GO:0009288">
    <property type="term" value="C:bacterial-type flagellum"/>
    <property type="evidence" value="ECO:0007669"/>
    <property type="project" value="UniProtKB-SubCell"/>
</dbReference>
<dbReference type="InterPro" id="IPR001492">
    <property type="entry name" value="Flagellin"/>
</dbReference>
<name>A0A1M4N3T3_9RHOB</name>
<dbReference type="PRINTS" id="PR00207">
    <property type="entry name" value="FLAGELLIN"/>
</dbReference>
<comment type="similarity">
    <text evidence="1 3">Belongs to the bacterial flagellin family.</text>
</comment>
<gene>
    <name evidence="6" type="ORF">KARMA_3708</name>
</gene>
<dbReference type="RefSeq" id="WP_072709086.1">
    <property type="nucleotide sequence ID" value="NZ_FMJB01000064.1"/>
</dbReference>
<dbReference type="GO" id="GO:0005576">
    <property type="term" value="C:extracellular region"/>
    <property type="evidence" value="ECO:0007669"/>
    <property type="project" value="UniProtKB-SubCell"/>
</dbReference>
<evidence type="ECO:0000259" key="5">
    <source>
        <dbReference type="Pfam" id="PF00700"/>
    </source>
</evidence>
<dbReference type="InterPro" id="IPR001029">
    <property type="entry name" value="Flagellin_N"/>
</dbReference>
<dbReference type="InterPro" id="IPR046358">
    <property type="entry name" value="Flagellin_C"/>
</dbReference>
<dbReference type="PANTHER" id="PTHR42792:SF2">
    <property type="entry name" value="FLAGELLIN"/>
    <property type="match status" value="1"/>
</dbReference>
<comment type="function">
    <text evidence="3">Flagellin is the subunit protein which polymerizes to form the filaments of bacterial flagella.</text>
</comment>
<dbReference type="Proteomes" id="UP000184085">
    <property type="component" value="Unassembled WGS sequence"/>
</dbReference>
<protein>
    <recommendedName>
        <fullName evidence="3">Flagellin</fullName>
    </recommendedName>
</protein>
<sequence>MSSILTNTSATVALQTLKSINSDLNKVQSEISTGMSVSSAKDNASVFAISKVMEADVAGFEAVSESLSLGQSTVAVAASAAEEVGELLNEVKTKIVSANEDNVDRNKLNTEVQSLVEQITGIVDSAQFNGLNILDGSKDGNSGFSVLSSLNRSADGSVKTGSISFDPSLTNLSTKSGTDLTAGTNPTTNLTTPVSYATADIGPDQTTIATIAGANGFGLSQASGASAQFVIGDFELLTSAGAVGGGVALAASDVDLSAATADDGLVAGDKVSLTLGNTAATYTIGVGDRTEDIASGLRSALIEAGLDQSEFTLDTNDSTGSLTIDNNTEQTVNGYFQISRASGGLAGLDTLDVSTATGASSALSRIESYIQTAVDSQAQLGTTEKRLEIQSNFMSKLVDSFNNGIGSLVDADMEEASARLKALQTQQQLGVQALSIANQAPSTLMTLFR</sequence>
<dbReference type="EMBL" id="FMJB01000064">
    <property type="protein sequence ID" value="SCM69469.1"/>
    <property type="molecule type" value="Genomic_DNA"/>
</dbReference>
<evidence type="ECO:0000313" key="7">
    <source>
        <dbReference type="Proteomes" id="UP000184085"/>
    </source>
</evidence>
<comment type="subcellular location">
    <subcellularLocation>
        <location evidence="3">Secreted</location>
    </subcellularLocation>
    <subcellularLocation>
        <location evidence="3">Bacterial flagellum</location>
    </subcellularLocation>
</comment>
<dbReference type="PANTHER" id="PTHR42792">
    <property type="entry name" value="FLAGELLIN"/>
    <property type="match status" value="1"/>
</dbReference>
<evidence type="ECO:0000256" key="1">
    <source>
        <dbReference type="ARBA" id="ARBA00005709"/>
    </source>
</evidence>
<dbReference type="Pfam" id="PF00700">
    <property type="entry name" value="Flagellin_C"/>
    <property type="match status" value="1"/>
</dbReference>
<evidence type="ECO:0000313" key="6">
    <source>
        <dbReference type="EMBL" id="SCM69469.1"/>
    </source>
</evidence>
<dbReference type="Pfam" id="PF00669">
    <property type="entry name" value="Flagellin_N"/>
    <property type="match status" value="1"/>
</dbReference>
<evidence type="ECO:0000256" key="3">
    <source>
        <dbReference type="RuleBase" id="RU362073"/>
    </source>
</evidence>
<dbReference type="AlphaFoldDB" id="A0A1M4N3T3"/>